<gene>
    <name evidence="2" type="ORF">BCV72DRAFT_307510</name>
</gene>
<proteinExistence type="predicted"/>
<reference evidence="2" key="1">
    <citation type="journal article" date="2016" name="Proc. Natl. Acad. Sci. U.S.A.">
        <title>Lipid metabolic changes in an early divergent fungus govern the establishment of a mutualistic symbiosis with endobacteria.</title>
        <authorList>
            <person name="Lastovetsky O.A."/>
            <person name="Gaspar M.L."/>
            <person name="Mondo S.J."/>
            <person name="LaButti K.M."/>
            <person name="Sandor L."/>
            <person name="Grigoriev I.V."/>
            <person name="Henry S.A."/>
            <person name="Pawlowska T.E."/>
        </authorList>
    </citation>
    <scope>NUCLEOTIDE SEQUENCE [LARGE SCALE GENOMIC DNA]</scope>
    <source>
        <strain evidence="2">ATCC 52814</strain>
    </source>
</reference>
<name>A0A1X0QWU9_RHIZD</name>
<keyword evidence="1" id="KW-0732">Signal</keyword>
<dbReference type="Proteomes" id="UP000242414">
    <property type="component" value="Unassembled WGS sequence"/>
</dbReference>
<protein>
    <submittedName>
        <fullName evidence="2">Uncharacterized protein</fullName>
    </submittedName>
</protein>
<sequence length="87" mass="9633">MKHFATVFFICLVFITLTQARPTDGVTTNEVSGKGHSHNFKHTKTTVYTVGSDDGTAMEFTDADVANFPELERVVTESNQVYQSDSI</sequence>
<feature type="signal peptide" evidence="1">
    <location>
        <begin position="1"/>
        <end position="20"/>
    </location>
</feature>
<dbReference type="EMBL" id="KV921977">
    <property type="protein sequence ID" value="ORE04234.1"/>
    <property type="molecule type" value="Genomic_DNA"/>
</dbReference>
<evidence type="ECO:0000313" key="2">
    <source>
        <dbReference type="EMBL" id="ORE04234.1"/>
    </source>
</evidence>
<accession>A0A1X0QWU9</accession>
<dbReference type="AlphaFoldDB" id="A0A1X0QWU9"/>
<organism evidence="2">
    <name type="scientific">Rhizopus microsporus var. microsporus</name>
    <dbReference type="NCBI Taxonomy" id="86635"/>
    <lineage>
        <taxon>Eukaryota</taxon>
        <taxon>Fungi</taxon>
        <taxon>Fungi incertae sedis</taxon>
        <taxon>Mucoromycota</taxon>
        <taxon>Mucoromycotina</taxon>
        <taxon>Mucoromycetes</taxon>
        <taxon>Mucorales</taxon>
        <taxon>Mucorineae</taxon>
        <taxon>Rhizopodaceae</taxon>
        <taxon>Rhizopus</taxon>
    </lineage>
</organism>
<evidence type="ECO:0000256" key="1">
    <source>
        <dbReference type="SAM" id="SignalP"/>
    </source>
</evidence>
<feature type="chain" id="PRO_5010873268" evidence="1">
    <location>
        <begin position="21"/>
        <end position="87"/>
    </location>
</feature>
<dbReference type="VEuPathDB" id="FungiDB:BCV72DRAFT_307510"/>